<keyword evidence="2" id="KW-1185">Reference proteome</keyword>
<comment type="caution">
    <text evidence="1">The sequence shown here is derived from an EMBL/GenBank/DDBJ whole genome shotgun (WGS) entry which is preliminary data.</text>
</comment>
<dbReference type="Proteomes" id="UP000631670">
    <property type="component" value="Unassembled WGS sequence"/>
</dbReference>
<sequence length="78" mass="8752">MVEVSERGTWTFVFSTPQRLAAHFGDCDVFATTGADLLAQLPRAIGVMLDPDDDHRMPVVDRMVPPEVLATLRRRAER</sequence>
<name>A0ABR9IH28_9PSEU</name>
<accession>A0ABR9IH28</accession>
<evidence type="ECO:0000313" key="1">
    <source>
        <dbReference type="EMBL" id="MBE1502252.1"/>
    </source>
</evidence>
<dbReference type="EMBL" id="JADBEG010000001">
    <property type="protein sequence ID" value="MBE1502252.1"/>
    <property type="molecule type" value="Genomic_DNA"/>
</dbReference>
<organism evidence="1 2">
    <name type="scientific">Amycolatopsis lexingtonensis</name>
    <dbReference type="NCBI Taxonomy" id="218822"/>
    <lineage>
        <taxon>Bacteria</taxon>
        <taxon>Bacillati</taxon>
        <taxon>Actinomycetota</taxon>
        <taxon>Actinomycetes</taxon>
        <taxon>Pseudonocardiales</taxon>
        <taxon>Pseudonocardiaceae</taxon>
        <taxon>Amycolatopsis</taxon>
    </lineage>
</organism>
<protein>
    <recommendedName>
        <fullName evidence="3">SseB protein N-terminal domain-containing protein</fullName>
    </recommendedName>
</protein>
<dbReference type="RefSeq" id="WP_158104418.1">
    <property type="nucleotide sequence ID" value="NZ_JADBEG010000001.1"/>
</dbReference>
<proteinExistence type="predicted"/>
<evidence type="ECO:0008006" key="3">
    <source>
        <dbReference type="Google" id="ProtNLM"/>
    </source>
</evidence>
<reference evidence="1 2" key="1">
    <citation type="submission" date="2020-10" db="EMBL/GenBank/DDBJ databases">
        <title>Sequencing the genomes of 1000 actinobacteria strains.</title>
        <authorList>
            <person name="Klenk H.-P."/>
        </authorList>
    </citation>
    <scope>NUCLEOTIDE SEQUENCE [LARGE SCALE GENOMIC DNA]</scope>
    <source>
        <strain evidence="1 2">DSM 44653</strain>
    </source>
</reference>
<evidence type="ECO:0000313" key="2">
    <source>
        <dbReference type="Proteomes" id="UP000631670"/>
    </source>
</evidence>
<gene>
    <name evidence="1" type="ORF">H4696_009352</name>
</gene>